<dbReference type="PANTHER" id="PTHR11926:SF706">
    <property type="entry name" value="UDP-GLYCOSYLTRANSFERASE 76C1"/>
    <property type="match status" value="1"/>
</dbReference>
<organism evidence="2">
    <name type="scientific">Oryza barthii</name>
    <dbReference type="NCBI Taxonomy" id="65489"/>
    <lineage>
        <taxon>Eukaryota</taxon>
        <taxon>Viridiplantae</taxon>
        <taxon>Streptophyta</taxon>
        <taxon>Embryophyta</taxon>
        <taxon>Tracheophyta</taxon>
        <taxon>Spermatophyta</taxon>
        <taxon>Magnoliopsida</taxon>
        <taxon>Liliopsida</taxon>
        <taxon>Poales</taxon>
        <taxon>Poaceae</taxon>
        <taxon>BOP clade</taxon>
        <taxon>Oryzoideae</taxon>
        <taxon>Oryzeae</taxon>
        <taxon>Oryzinae</taxon>
        <taxon>Oryza</taxon>
    </lineage>
</organism>
<dbReference type="Gramene" id="OBART06G05870.1">
    <property type="protein sequence ID" value="OBART06G05870.1"/>
    <property type="gene ID" value="OBART06G05870"/>
</dbReference>
<evidence type="ECO:0000313" key="3">
    <source>
        <dbReference type="Proteomes" id="UP000026960"/>
    </source>
</evidence>
<dbReference type="Proteomes" id="UP000026960">
    <property type="component" value="Chromosome 6"/>
</dbReference>
<dbReference type="STRING" id="65489.A0A0D3GDQ2"/>
<evidence type="ECO:0000256" key="1">
    <source>
        <dbReference type="ARBA" id="ARBA00009995"/>
    </source>
</evidence>
<accession>A0A0D3GDQ2</accession>
<reference evidence="2" key="2">
    <citation type="submission" date="2015-03" db="UniProtKB">
        <authorList>
            <consortium name="EnsemblPlants"/>
        </authorList>
    </citation>
    <scope>IDENTIFICATION</scope>
</reference>
<dbReference type="AlphaFoldDB" id="A0A0D3GDQ2"/>
<dbReference type="SUPFAM" id="SSF53756">
    <property type="entry name" value="UDP-Glycosyltransferase/glycogen phosphorylase"/>
    <property type="match status" value="1"/>
</dbReference>
<name>A0A0D3GDQ2_9ORYZ</name>
<keyword evidence="3" id="KW-1185">Reference proteome</keyword>
<dbReference type="EnsemblPlants" id="OBART06G05870.1">
    <property type="protein sequence ID" value="OBART06G05870.1"/>
    <property type="gene ID" value="OBART06G05870"/>
</dbReference>
<dbReference type="GO" id="GO:0080043">
    <property type="term" value="F:quercetin 3-O-glucosyltransferase activity"/>
    <property type="evidence" value="ECO:0007669"/>
    <property type="project" value="TreeGrafter"/>
</dbReference>
<comment type="similarity">
    <text evidence="1">Belongs to the UDP-glycosyltransferase family.</text>
</comment>
<proteinExistence type="inferred from homology"/>
<dbReference type="PANTHER" id="PTHR11926">
    <property type="entry name" value="GLUCOSYL/GLUCURONOSYL TRANSFERASES"/>
    <property type="match status" value="1"/>
</dbReference>
<protein>
    <submittedName>
        <fullName evidence="2">Uncharacterized protein</fullName>
    </submittedName>
</protein>
<dbReference type="Gene3D" id="3.40.50.2000">
    <property type="entry name" value="Glycogen Phosphorylase B"/>
    <property type="match status" value="2"/>
</dbReference>
<reference evidence="2" key="1">
    <citation type="journal article" date="2009" name="Rice">
        <title>De Novo Next Generation Sequencing of Plant Genomes.</title>
        <authorList>
            <person name="Rounsley S."/>
            <person name="Marri P.R."/>
            <person name="Yu Y."/>
            <person name="He R."/>
            <person name="Sisneros N."/>
            <person name="Goicoechea J.L."/>
            <person name="Lee S.J."/>
            <person name="Angelova A."/>
            <person name="Kudrna D."/>
            <person name="Luo M."/>
            <person name="Affourtit J."/>
            <person name="Desany B."/>
            <person name="Knight J."/>
            <person name="Niazi F."/>
            <person name="Egholm M."/>
            <person name="Wing R.A."/>
        </authorList>
    </citation>
    <scope>NUCLEOTIDE SEQUENCE [LARGE SCALE GENOMIC DNA]</scope>
    <source>
        <strain evidence="2">cv. IRGC 105608</strain>
    </source>
</reference>
<dbReference type="GO" id="GO:0080044">
    <property type="term" value="F:quercetin 7-O-glucosyltransferase activity"/>
    <property type="evidence" value="ECO:0007669"/>
    <property type="project" value="TreeGrafter"/>
</dbReference>
<dbReference type="PaxDb" id="65489-OBART06G05870.1"/>
<sequence length="138" mass="14326">MAHVAVVTFPFSSHAAVLFSFARALAAASPASTFSFLSTAASFAHLRKTAAAGDLLPGNMRTNARSVSHVWGFGTAFDGAMTRGGVATAVASLVGGEDGRRMRARAQELQAKVASAFVEPDGSCRKNFAKFVEIICAS</sequence>
<evidence type="ECO:0000313" key="2">
    <source>
        <dbReference type="EnsemblPlants" id="OBART06G05870.1"/>
    </source>
</evidence>
<dbReference type="HOGENOM" id="CLU_1858288_0_0_1"/>